<dbReference type="GeneID" id="34591814"/>
<accession>A0A178CMP4</accession>
<gene>
    <name evidence="2" type="ORF">AYO20_08410</name>
</gene>
<dbReference type="Proteomes" id="UP000185904">
    <property type="component" value="Unassembled WGS sequence"/>
</dbReference>
<feature type="compositionally biased region" description="Polar residues" evidence="1">
    <location>
        <begin position="20"/>
        <end position="29"/>
    </location>
</feature>
<keyword evidence="3" id="KW-1185">Reference proteome</keyword>
<feature type="region of interest" description="Disordered" evidence="1">
    <location>
        <begin position="1"/>
        <end position="154"/>
    </location>
</feature>
<dbReference type="RefSeq" id="XP_022497325.1">
    <property type="nucleotide sequence ID" value="XM_022646687.1"/>
</dbReference>
<feature type="compositionally biased region" description="Basic residues" evidence="1">
    <location>
        <begin position="31"/>
        <end position="42"/>
    </location>
</feature>
<feature type="compositionally biased region" description="Polar residues" evidence="1">
    <location>
        <begin position="141"/>
        <end position="154"/>
    </location>
</feature>
<comment type="caution">
    <text evidence="2">The sequence shown here is derived from an EMBL/GenBank/DDBJ whole genome shotgun (WGS) entry which is preliminary data.</text>
</comment>
<evidence type="ECO:0000256" key="1">
    <source>
        <dbReference type="SAM" id="MobiDB-lite"/>
    </source>
</evidence>
<evidence type="ECO:0000313" key="3">
    <source>
        <dbReference type="Proteomes" id="UP000185904"/>
    </source>
</evidence>
<name>A0A178CMP4_9EURO</name>
<dbReference type="AlphaFoldDB" id="A0A178CMP4"/>
<proteinExistence type="predicted"/>
<reference evidence="2 3" key="1">
    <citation type="submission" date="2016-03" db="EMBL/GenBank/DDBJ databases">
        <title>The draft genome sequence of Fonsecaea nubica causative agent of cutaneous subcutaneous infection in human host.</title>
        <authorList>
            <person name="Costa F."/>
            <person name="Sybren D.H."/>
            <person name="Raittz R.T."/>
            <person name="Weiss V.A."/>
            <person name="Leao A.C."/>
            <person name="Gomes R."/>
            <person name="De Souza E.M."/>
            <person name="Pedrosa F.O."/>
            <person name="Steffens M.B."/>
            <person name="Bombassaro A."/>
            <person name="Tadra-Sfeir M.Z."/>
            <person name="Moreno L.F."/>
            <person name="Najafzadeh M.J."/>
            <person name="Felipe M.S."/>
            <person name="Teixeira M."/>
            <person name="Sun J."/>
            <person name="Xi L."/>
            <person name="Castro M.A."/>
            <person name="Vicente V.A."/>
        </authorList>
    </citation>
    <scope>NUCLEOTIDE SEQUENCE [LARGE SCALE GENOMIC DNA]</scope>
    <source>
        <strain evidence="2 3">CBS 269.64</strain>
    </source>
</reference>
<dbReference type="EMBL" id="LVCJ01000066">
    <property type="protein sequence ID" value="OAL31079.1"/>
    <property type="molecule type" value="Genomic_DNA"/>
</dbReference>
<organism evidence="2 3">
    <name type="scientific">Fonsecaea nubica</name>
    <dbReference type="NCBI Taxonomy" id="856822"/>
    <lineage>
        <taxon>Eukaryota</taxon>
        <taxon>Fungi</taxon>
        <taxon>Dikarya</taxon>
        <taxon>Ascomycota</taxon>
        <taxon>Pezizomycotina</taxon>
        <taxon>Eurotiomycetes</taxon>
        <taxon>Chaetothyriomycetidae</taxon>
        <taxon>Chaetothyriales</taxon>
        <taxon>Herpotrichiellaceae</taxon>
        <taxon>Fonsecaea</taxon>
    </lineage>
</organism>
<sequence>MFSDERSFDAVQPSCDALMRNTNTTSQPTAKPRHRYGRRGRSTRPQGAAGIMPARRTSSGVVITRPGDDSVPCSPIKWRFTQVPKSTPPPRRKATGMDRAGAVVSPYAHPVITGPRGPTSPRKNRSSRVEDWSLDTPRVKNLNSDPEGSLNPTR</sequence>
<protein>
    <submittedName>
        <fullName evidence="2">Uncharacterized protein</fullName>
    </submittedName>
</protein>
<evidence type="ECO:0000313" key="2">
    <source>
        <dbReference type="EMBL" id="OAL31079.1"/>
    </source>
</evidence>